<reference evidence="2" key="1">
    <citation type="submission" date="2021-01" db="EMBL/GenBank/DDBJ databases">
        <authorList>
            <person name="Corre E."/>
            <person name="Pelletier E."/>
            <person name="Niang G."/>
            <person name="Scheremetjew M."/>
            <person name="Finn R."/>
            <person name="Kale V."/>
            <person name="Holt S."/>
            <person name="Cochrane G."/>
            <person name="Meng A."/>
            <person name="Brown T."/>
            <person name="Cohen L."/>
        </authorList>
    </citation>
    <scope>NUCLEOTIDE SEQUENCE</scope>
    <source>
        <strain evidence="2">CCMP 2712</strain>
    </source>
</reference>
<dbReference type="EMBL" id="HBKN01019505">
    <property type="protein sequence ID" value="CAE2299938.1"/>
    <property type="molecule type" value="Transcribed_RNA"/>
</dbReference>
<proteinExistence type="predicted"/>
<keyword evidence="1" id="KW-1133">Transmembrane helix</keyword>
<feature type="transmembrane region" description="Helical" evidence="1">
    <location>
        <begin position="270"/>
        <end position="290"/>
    </location>
</feature>
<keyword evidence="1" id="KW-0812">Transmembrane</keyword>
<sequence length="452" mass="47705">MCCISKQIAETGSTSKVLIMTDVSRAQRAAFARGSFLLLLAVSCHAFAFNPAAPHAIFQASGRHPVLRARSSRPAASLKLRMVSQEMVQGVVDASQAGLHLAFADQGSNLAGKFFQASLLPYLAFLYFLNNNGAKTPKLSGFGFGFLLLFVIATIPTGIISKTVYGVSLADVDWLHGSAEALLTVTNILIAVGFRDAMSSGTAEGERGTLKIVAIAIAALVAGAAAIGSPVLGFEAHTPFLAGLGDLPSNFFASMGAASEPANALSIPTWAIHFSSVFEWIFAMRLVWDYADASKDQTWKGLTWGMLPLHASGVAACTYHFFYNNPDLSFLVALQAGLTCLGNFTVAIAAARIALANGWKVPFFSSTEAASQQGDEKKQFLESKPPQESDTMLIAKLAGLTVTSAYLVKYGELFLSLPFQANAVAAIAMVATPPALLASFYLQKAAAAQEAA</sequence>
<feature type="transmembrane region" description="Helical" evidence="1">
    <location>
        <begin position="302"/>
        <end position="322"/>
    </location>
</feature>
<feature type="transmembrane region" description="Helical" evidence="1">
    <location>
        <begin position="30"/>
        <end position="49"/>
    </location>
</feature>
<feature type="transmembrane region" description="Helical" evidence="1">
    <location>
        <begin position="141"/>
        <end position="161"/>
    </location>
</feature>
<feature type="transmembrane region" description="Helical" evidence="1">
    <location>
        <begin position="181"/>
        <end position="198"/>
    </location>
</feature>
<dbReference type="Pfam" id="PF10693">
    <property type="entry name" value="DUF2499"/>
    <property type="match status" value="1"/>
</dbReference>
<dbReference type="PANTHER" id="PTHR33833:SF3">
    <property type="entry name" value="YCF49-LIKE PROTEIN"/>
    <property type="match status" value="1"/>
</dbReference>
<keyword evidence="1" id="KW-0472">Membrane</keyword>
<feature type="transmembrane region" description="Helical" evidence="1">
    <location>
        <begin position="328"/>
        <end position="355"/>
    </location>
</feature>
<name>A0A7S4KMS2_GUITH</name>
<feature type="transmembrane region" description="Helical" evidence="1">
    <location>
        <begin position="210"/>
        <end position="232"/>
    </location>
</feature>
<evidence type="ECO:0000313" key="2">
    <source>
        <dbReference type="EMBL" id="CAE2299938.1"/>
    </source>
</evidence>
<organism evidence="2">
    <name type="scientific">Guillardia theta</name>
    <name type="common">Cryptophyte</name>
    <name type="synonym">Cryptomonas phi</name>
    <dbReference type="NCBI Taxonomy" id="55529"/>
    <lineage>
        <taxon>Eukaryota</taxon>
        <taxon>Cryptophyceae</taxon>
        <taxon>Pyrenomonadales</taxon>
        <taxon>Geminigeraceae</taxon>
        <taxon>Guillardia</taxon>
    </lineage>
</organism>
<dbReference type="InterPro" id="IPR021995">
    <property type="entry name" value="DUF3593"/>
</dbReference>
<feature type="transmembrane region" description="Helical" evidence="1">
    <location>
        <begin position="110"/>
        <end position="129"/>
    </location>
</feature>
<dbReference type="AlphaFoldDB" id="A0A7S4KMS2"/>
<gene>
    <name evidence="2" type="ORF">GTHE00462_LOCUS15372</name>
</gene>
<dbReference type="InterPro" id="IPR019634">
    <property type="entry name" value="Uncharacterised_Ycf49"/>
</dbReference>
<accession>A0A7S4KMS2</accession>
<dbReference type="Pfam" id="PF12159">
    <property type="entry name" value="DUF3593"/>
    <property type="match status" value="1"/>
</dbReference>
<dbReference type="PANTHER" id="PTHR33833">
    <property type="entry name" value="NUCLEOLAR-LIKE PROTEIN-RELATED"/>
    <property type="match status" value="1"/>
</dbReference>
<evidence type="ECO:0000256" key="1">
    <source>
        <dbReference type="SAM" id="Phobius"/>
    </source>
</evidence>
<protein>
    <submittedName>
        <fullName evidence="2">Uncharacterized protein</fullName>
    </submittedName>
</protein>